<dbReference type="InterPro" id="IPR036514">
    <property type="entry name" value="SGNH_hydro_sf"/>
</dbReference>
<evidence type="ECO:0000313" key="5">
    <source>
        <dbReference type="EMBL" id="KAE8693940.1"/>
    </source>
</evidence>
<proteinExistence type="inferred from homology"/>
<dbReference type="GO" id="GO:0016042">
    <property type="term" value="P:lipid catabolic process"/>
    <property type="evidence" value="ECO:0007669"/>
    <property type="project" value="UniProtKB-KW"/>
</dbReference>
<reference evidence="5" key="1">
    <citation type="submission" date="2019-09" db="EMBL/GenBank/DDBJ databases">
        <title>Draft genome information of white flower Hibiscus syriacus.</title>
        <authorList>
            <person name="Kim Y.-M."/>
        </authorList>
    </citation>
    <scope>NUCLEOTIDE SEQUENCE [LARGE SCALE GENOMIC DNA]</scope>
    <source>
        <strain evidence="5">YM2019G1</strain>
    </source>
</reference>
<dbReference type="InterPro" id="IPR051058">
    <property type="entry name" value="GDSL_Est/Lipase"/>
</dbReference>
<dbReference type="AlphaFoldDB" id="A0A6A2ZQA7"/>
<dbReference type="Pfam" id="PF00657">
    <property type="entry name" value="Lipase_GDSL"/>
    <property type="match status" value="1"/>
</dbReference>
<dbReference type="InterPro" id="IPR001087">
    <property type="entry name" value="GDSL"/>
</dbReference>
<evidence type="ECO:0000256" key="3">
    <source>
        <dbReference type="ARBA" id="ARBA00022963"/>
    </source>
</evidence>
<evidence type="ECO:0000313" key="6">
    <source>
        <dbReference type="Proteomes" id="UP000436088"/>
    </source>
</evidence>
<keyword evidence="6" id="KW-1185">Reference proteome</keyword>
<name>A0A6A2ZQA7_HIBSY</name>
<keyword evidence="3" id="KW-0442">Lipid degradation</keyword>
<dbReference type="Gene3D" id="3.40.50.1110">
    <property type="entry name" value="SGNH hydrolase"/>
    <property type="match status" value="1"/>
</dbReference>
<evidence type="ECO:0000256" key="4">
    <source>
        <dbReference type="ARBA" id="ARBA00023098"/>
    </source>
</evidence>
<comment type="caution">
    <text evidence="5">The sequence shown here is derived from an EMBL/GenBank/DDBJ whole genome shotgun (WGS) entry which is preliminary data.</text>
</comment>
<dbReference type="GO" id="GO:0016788">
    <property type="term" value="F:hydrolase activity, acting on ester bonds"/>
    <property type="evidence" value="ECO:0007669"/>
    <property type="project" value="InterPro"/>
</dbReference>
<keyword evidence="2" id="KW-0378">Hydrolase</keyword>
<dbReference type="PANTHER" id="PTHR45648">
    <property type="entry name" value="GDSL LIPASE/ACYLHYDROLASE FAMILY PROTEIN (AFU_ORTHOLOGUE AFUA_4G14700)"/>
    <property type="match status" value="1"/>
</dbReference>
<comment type="similarity">
    <text evidence="1">Belongs to the 'GDSL' lipolytic enzyme family.</text>
</comment>
<dbReference type="PANTHER" id="PTHR45648:SF8">
    <property type="entry name" value="ZINC FINGER PROTEIN"/>
    <property type="match status" value="1"/>
</dbReference>
<evidence type="ECO:0000256" key="1">
    <source>
        <dbReference type="ARBA" id="ARBA00008668"/>
    </source>
</evidence>
<protein>
    <submittedName>
        <fullName evidence="5">GDSL esterase/lipase</fullName>
    </submittedName>
</protein>
<organism evidence="5 6">
    <name type="scientific">Hibiscus syriacus</name>
    <name type="common">Rose of Sharon</name>
    <dbReference type="NCBI Taxonomy" id="106335"/>
    <lineage>
        <taxon>Eukaryota</taxon>
        <taxon>Viridiplantae</taxon>
        <taxon>Streptophyta</taxon>
        <taxon>Embryophyta</taxon>
        <taxon>Tracheophyta</taxon>
        <taxon>Spermatophyta</taxon>
        <taxon>Magnoliopsida</taxon>
        <taxon>eudicotyledons</taxon>
        <taxon>Gunneridae</taxon>
        <taxon>Pentapetalae</taxon>
        <taxon>rosids</taxon>
        <taxon>malvids</taxon>
        <taxon>Malvales</taxon>
        <taxon>Malvaceae</taxon>
        <taxon>Malvoideae</taxon>
        <taxon>Hibiscus</taxon>
    </lineage>
</organism>
<dbReference type="EMBL" id="VEPZ02001112">
    <property type="protein sequence ID" value="KAE8693940.1"/>
    <property type="molecule type" value="Genomic_DNA"/>
</dbReference>
<keyword evidence="4" id="KW-0443">Lipid metabolism</keyword>
<sequence length="208" mass="23448">MEIDGFVGDGDGFRRRWGWISLEMGTDVAVERSNDFINNYLMPVYNDSWKYNDQTSFKYLMETLHKQLLVLSTTGKCKERANKLSLSFSKAASKLLVDLETQLPNASFKLGDAYDVVDNVIRNPYRYGFDNVDSPCCSLRRIRPALTCTPASTLCRDRTKYAFWVEYHPSDSANELIAKELIKIFGFMGGDSPTPAPESAIAPSPSDE</sequence>
<evidence type="ECO:0000256" key="2">
    <source>
        <dbReference type="ARBA" id="ARBA00022801"/>
    </source>
</evidence>
<dbReference type="Proteomes" id="UP000436088">
    <property type="component" value="Unassembled WGS sequence"/>
</dbReference>
<accession>A0A6A2ZQA7</accession>
<gene>
    <name evidence="5" type="ORF">F3Y22_tig00110788pilonHSYRG00146</name>
</gene>